<evidence type="ECO:0000313" key="11">
    <source>
        <dbReference type="Proteomes" id="UP000722750"/>
    </source>
</evidence>
<protein>
    <recommendedName>
        <fullName evidence="8">Ribonuclease R</fullName>
        <shortName evidence="8">RNase R</shortName>
        <ecNumber evidence="8">3.1.13.1</ecNumber>
    </recommendedName>
</protein>
<comment type="similarity">
    <text evidence="8">Belongs to the RNR ribonuclease family. RNase R subfamily.</text>
</comment>
<name>A0A942A2E7_9BACT</name>
<evidence type="ECO:0000256" key="3">
    <source>
        <dbReference type="ARBA" id="ARBA00022490"/>
    </source>
</evidence>
<dbReference type="InterPro" id="IPR011805">
    <property type="entry name" value="RNase_R"/>
</dbReference>
<comment type="function">
    <text evidence="8">3'-5' exoribonuclease that releases 5'-nucleoside monophosphates and is involved in maturation of structured RNAs.</text>
</comment>
<dbReference type="SMART" id="SM00955">
    <property type="entry name" value="RNB"/>
    <property type="match status" value="1"/>
</dbReference>
<accession>A0A942A2E7</accession>
<evidence type="ECO:0000313" key="10">
    <source>
        <dbReference type="EMBL" id="MBS1259335.1"/>
    </source>
</evidence>
<evidence type="ECO:0000256" key="5">
    <source>
        <dbReference type="ARBA" id="ARBA00022801"/>
    </source>
</evidence>
<dbReference type="CDD" id="cd04471">
    <property type="entry name" value="S1_RNase_R"/>
    <property type="match status" value="1"/>
</dbReference>
<evidence type="ECO:0000259" key="9">
    <source>
        <dbReference type="PROSITE" id="PS50126"/>
    </source>
</evidence>
<feature type="domain" description="S1 motif" evidence="9">
    <location>
        <begin position="629"/>
        <end position="710"/>
    </location>
</feature>
<evidence type="ECO:0000256" key="6">
    <source>
        <dbReference type="ARBA" id="ARBA00022839"/>
    </source>
</evidence>
<dbReference type="Proteomes" id="UP000722750">
    <property type="component" value="Unassembled WGS sequence"/>
</dbReference>
<dbReference type="EMBL" id="JAANXD010000089">
    <property type="protein sequence ID" value="MBS1259335.1"/>
    <property type="molecule type" value="Genomic_DNA"/>
</dbReference>
<dbReference type="InterPro" id="IPR050180">
    <property type="entry name" value="RNR_Ribonuclease"/>
</dbReference>
<keyword evidence="4 8" id="KW-0540">Nuclease</keyword>
<dbReference type="NCBIfam" id="TIGR00358">
    <property type="entry name" value="3_prime_RNase"/>
    <property type="match status" value="1"/>
</dbReference>
<organism evidence="10 11">
    <name type="scientific">Candidatus Scalindua arabica</name>
    <dbReference type="NCBI Taxonomy" id="1127984"/>
    <lineage>
        <taxon>Bacteria</taxon>
        <taxon>Pseudomonadati</taxon>
        <taxon>Planctomycetota</taxon>
        <taxon>Candidatus Brocadiia</taxon>
        <taxon>Candidatus Brocadiales</taxon>
        <taxon>Candidatus Scalinduaceae</taxon>
        <taxon>Candidatus Scalindua</taxon>
    </lineage>
</organism>
<dbReference type="PANTHER" id="PTHR23355">
    <property type="entry name" value="RIBONUCLEASE"/>
    <property type="match status" value="1"/>
</dbReference>
<dbReference type="InterPro" id="IPR040476">
    <property type="entry name" value="CSD2"/>
</dbReference>
<dbReference type="InterPro" id="IPR004476">
    <property type="entry name" value="RNase_II/RNase_R"/>
</dbReference>
<keyword evidence="7 8" id="KW-0694">RNA-binding</keyword>
<dbReference type="Pfam" id="PF00575">
    <property type="entry name" value="S1"/>
    <property type="match status" value="1"/>
</dbReference>
<dbReference type="Pfam" id="PF17876">
    <property type="entry name" value="CSD2"/>
    <property type="match status" value="1"/>
</dbReference>
<dbReference type="Pfam" id="PF08206">
    <property type="entry name" value="OB_RNB"/>
    <property type="match status" value="1"/>
</dbReference>
<dbReference type="SUPFAM" id="SSF50249">
    <property type="entry name" value="Nucleic acid-binding proteins"/>
    <property type="match status" value="3"/>
</dbReference>
<dbReference type="GO" id="GO:0008859">
    <property type="term" value="F:exoribonuclease II activity"/>
    <property type="evidence" value="ECO:0007669"/>
    <property type="project" value="UniProtKB-UniRule"/>
</dbReference>
<sequence>MIDAGKITKLICGRKYSPMNASELAEHFKIDDSESKQFRTILRELELKGEIVRIKNEQYANPGKANLLIGKLDANQRGFGFVVPVRDGISDDIYVDSEGMGSAMHGDIVVVRLPSTKKRKKGRRKRRQSEKNVGKIIDVLHRENETVVGTLKKSRHFNYVAPDNSKLSRDIYVSMEDTKEVEHDDKVIVKIDQWPTRHLNAEGSIIEVLGRDGEPAVDIKSIIHQFKLPLKFDKNVLAETQDLPLSTSHDEINTRLDLRDELIITIDPEDAKDFDDAISLKKDKKGNWLLGVYIADVSYYVKQDSAVDIEARKRGTSVYLPGTVIPMLPEVLSNGICSLKEGEERLAKGVFFTYSPDGSLLHSEIKHTVINVKKRLAYHNATKILMESDEGDTNPVTNLLSEASTLAKLLYERRMKEGALELNLPEINIRVGEDGKIDTIEKVKRDISHIIIEEFMIAANQAVATFMHQNSLPSICRSHPEPDEDEMLDFAEFIFNCKNRRINPFDKKRLQAFLDEISDHPESYIINLMLLRSLRKAEYSTTEESHFALGLEHYAHFTSPIRRYPDLIVHRLLDLFFKGQLKSKGAKATWNEKITGWASHCSATEKRAEEAEREIIKLKLLRHLEEHTDRVMEGVITGIQEYGLFVQIDEFQLDGLVHIRTLTDDFYKLDKKKLSLVGERRGKVYSFGDVVKVKITKIDLLKREVDFVIV</sequence>
<dbReference type="InterPro" id="IPR012340">
    <property type="entry name" value="NA-bd_OB-fold"/>
</dbReference>
<dbReference type="PANTHER" id="PTHR23355:SF9">
    <property type="entry name" value="DIS3-LIKE EXONUCLEASE 2"/>
    <property type="match status" value="1"/>
</dbReference>
<dbReference type="InterPro" id="IPR001900">
    <property type="entry name" value="RNase_II/R"/>
</dbReference>
<dbReference type="Gene3D" id="2.40.50.140">
    <property type="entry name" value="Nucleic acid-binding proteins"/>
    <property type="match status" value="3"/>
</dbReference>
<dbReference type="GO" id="GO:0005829">
    <property type="term" value="C:cytosol"/>
    <property type="evidence" value="ECO:0007669"/>
    <property type="project" value="TreeGrafter"/>
</dbReference>
<evidence type="ECO:0000256" key="4">
    <source>
        <dbReference type="ARBA" id="ARBA00022722"/>
    </source>
</evidence>
<evidence type="ECO:0000256" key="2">
    <source>
        <dbReference type="ARBA" id="ARBA00004496"/>
    </source>
</evidence>
<keyword evidence="5 8" id="KW-0378">Hydrolase</keyword>
<dbReference type="GO" id="GO:0006402">
    <property type="term" value="P:mRNA catabolic process"/>
    <property type="evidence" value="ECO:0007669"/>
    <property type="project" value="TreeGrafter"/>
</dbReference>
<dbReference type="NCBIfam" id="TIGR02063">
    <property type="entry name" value="RNase_R"/>
    <property type="match status" value="1"/>
</dbReference>
<evidence type="ECO:0000256" key="7">
    <source>
        <dbReference type="ARBA" id="ARBA00022884"/>
    </source>
</evidence>
<dbReference type="HAMAP" id="MF_01895">
    <property type="entry name" value="RNase_R"/>
    <property type="match status" value="1"/>
</dbReference>
<gene>
    <name evidence="8" type="primary">rnr</name>
    <name evidence="10" type="ORF">MAG551_02405</name>
</gene>
<dbReference type="Pfam" id="PF00773">
    <property type="entry name" value="RNB"/>
    <property type="match status" value="1"/>
</dbReference>
<keyword evidence="6 8" id="KW-0269">Exonuclease</keyword>
<comment type="subcellular location">
    <subcellularLocation>
        <location evidence="2 8">Cytoplasm</location>
    </subcellularLocation>
</comment>
<dbReference type="PROSITE" id="PS50126">
    <property type="entry name" value="S1"/>
    <property type="match status" value="1"/>
</dbReference>
<proteinExistence type="inferred from homology"/>
<dbReference type="GO" id="GO:0003723">
    <property type="term" value="F:RNA binding"/>
    <property type="evidence" value="ECO:0007669"/>
    <property type="project" value="UniProtKB-UniRule"/>
</dbReference>
<keyword evidence="3 8" id="KW-0963">Cytoplasm</keyword>
<dbReference type="AlphaFoldDB" id="A0A942A2E7"/>
<evidence type="ECO:0000256" key="1">
    <source>
        <dbReference type="ARBA" id="ARBA00001849"/>
    </source>
</evidence>
<dbReference type="InterPro" id="IPR022966">
    <property type="entry name" value="RNase_II/R_CS"/>
</dbReference>
<reference evidence="10" key="1">
    <citation type="journal article" date="2021" name="ISME J.">
        <title>Fine-scale metabolic discontinuity in a stratified prokaryote microbiome of a Red Sea deep halocline.</title>
        <authorList>
            <person name="Michoud G."/>
            <person name="Ngugi D.K."/>
            <person name="Barozzi A."/>
            <person name="Merlino G."/>
            <person name="Calleja M.L."/>
            <person name="Delgado-Huertas A."/>
            <person name="Moran X.A.G."/>
            <person name="Daffonchio D."/>
        </authorList>
    </citation>
    <scope>NUCLEOTIDE SEQUENCE</scope>
    <source>
        <strain evidence="10">SuakinDeep_MAG55_1</strain>
    </source>
</reference>
<comment type="catalytic activity">
    <reaction evidence="1 8">
        <text>Exonucleolytic cleavage in the 3'- to 5'-direction to yield nucleoside 5'-phosphates.</text>
        <dbReference type="EC" id="3.1.13.1"/>
    </reaction>
</comment>
<dbReference type="EC" id="3.1.13.1" evidence="8"/>
<dbReference type="SMART" id="SM00316">
    <property type="entry name" value="S1"/>
    <property type="match status" value="1"/>
</dbReference>
<dbReference type="InterPro" id="IPR013223">
    <property type="entry name" value="RNase_B_OB_dom"/>
</dbReference>
<dbReference type="InterPro" id="IPR003029">
    <property type="entry name" value="S1_domain"/>
</dbReference>
<dbReference type="PROSITE" id="PS01175">
    <property type="entry name" value="RIBONUCLEASE_II"/>
    <property type="match status" value="1"/>
</dbReference>
<comment type="caution">
    <text evidence="10">The sequence shown here is derived from an EMBL/GenBank/DDBJ whole genome shotgun (WGS) entry which is preliminary data.</text>
</comment>
<evidence type="ECO:0000256" key="8">
    <source>
        <dbReference type="HAMAP-Rule" id="MF_01895"/>
    </source>
</evidence>